<dbReference type="Pfam" id="PF02826">
    <property type="entry name" value="2-Hacid_dh_C"/>
    <property type="match status" value="1"/>
</dbReference>
<comment type="similarity">
    <text evidence="1 4">Belongs to the D-isomer specific 2-hydroxyacid dehydrogenase family.</text>
</comment>
<proteinExistence type="inferred from homology"/>
<reference evidence="7" key="1">
    <citation type="submission" date="2015-08" db="EMBL/GenBank/DDBJ databases">
        <title>Draft genome sequence of Komagataeibacter europaeus CECT 8546 a cellulose producer strain from vinegar produced by the traditional method.</title>
        <authorList>
            <person name="Poehlein A."/>
            <person name="Valera M.J."/>
            <person name="Haack F.S."/>
            <person name="Mas A."/>
            <person name="Daniel R."/>
            <person name="Streit W.R."/>
            <person name="Mateo E."/>
        </authorList>
    </citation>
    <scope>NUCLEOTIDE SEQUENCE [LARGE SCALE GENOMIC DNA]</scope>
    <source>
        <strain evidence="7">CECT 8546</strain>
    </source>
</reference>
<comment type="caution">
    <text evidence="7">The sequence shown here is derived from an EMBL/GenBank/DDBJ whole genome shotgun (WGS) entry which is preliminary data.</text>
</comment>
<feature type="domain" description="D-isomer specific 2-hydroxyacid dehydrogenase NAD-binding" evidence="6">
    <location>
        <begin position="104"/>
        <end position="282"/>
    </location>
</feature>
<accession>A0A0M0ECR4</accession>
<sequence>MTCFITQPIHPRAVRFLHEQGIQTRFASQPTMEAVIAEVGDAEAVITRDLGFSADAIAAAPCLRIIACHGSGTNRIAVAAAARRGIPVTRAVNANSRSVAEMTIALMLAAARKICAADTAVRQGNWDFRYEGPGIELHGRTLALLGFGAIARHVAQIAGAGLGMKVMAWSPSVPEDVFAAHGAGRVEDIGDLLRQADVLSLHRPGDASGRPLLDRHHLSLLKPNTLIVNTSRGSAIDTQALRDLLVVGDLKAAALDVLPQEPPAPDEPALSAPSLILTPHIGATTEEALVRMAMMCVHQIIDCLAGRKPAHVISPPA</sequence>
<evidence type="ECO:0000313" key="7">
    <source>
        <dbReference type="EMBL" id="KON62756.1"/>
    </source>
</evidence>
<dbReference type="EC" id="1.1.1.81" evidence="7"/>
<dbReference type="PANTHER" id="PTHR42789:SF1">
    <property type="entry name" value="D-ISOMER SPECIFIC 2-HYDROXYACID DEHYDROGENASE FAMILY PROTEIN (AFU_ORTHOLOGUE AFUA_6G10090)"/>
    <property type="match status" value="1"/>
</dbReference>
<dbReference type="GO" id="GO:0051287">
    <property type="term" value="F:NAD binding"/>
    <property type="evidence" value="ECO:0007669"/>
    <property type="project" value="InterPro"/>
</dbReference>
<dbReference type="Gene3D" id="3.40.50.720">
    <property type="entry name" value="NAD(P)-binding Rossmann-like Domain"/>
    <property type="match status" value="2"/>
</dbReference>
<dbReference type="PATRIC" id="fig|33995.3.peg.4151"/>
<protein>
    <submittedName>
        <fullName evidence="7">Hydroxypyruvate reductase</fullName>
        <ecNumber evidence="7">1.1.1.81</ecNumber>
    </submittedName>
</protein>
<evidence type="ECO:0000313" key="8">
    <source>
        <dbReference type="Proteomes" id="UP000037566"/>
    </source>
</evidence>
<dbReference type="PANTHER" id="PTHR42789">
    <property type="entry name" value="D-ISOMER SPECIFIC 2-HYDROXYACID DEHYDROGENASE FAMILY PROTEIN (AFU_ORTHOLOGUE AFUA_6G10090)"/>
    <property type="match status" value="1"/>
</dbReference>
<evidence type="ECO:0000259" key="5">
    <source>
        <dbReference type="Pfam" id="PF00389"/>
    </source>
</evidence>
<dbReference type="SUPFAM" id="SSF52283">
    <property type="entry name" value="Formate/glycerate dehydrogenase catalytic domain-like"/>
    <property type="match status" value="1"/>
</dbReference>
<dbReference type="InterPro" id="IPR036291">
    <property type="entry name" value="NAD(P)-bd_dom_sf"/>
</dbReference>
<dbReference type="AlphaFoldDB" id="A0A0M0ECR4"/>
<dbReference type="STRING" id="33995.KOEU_37500"/>
<evidence type="ECO:0000256" key="4">
    <source>
        <dbReference type="RuleBase" id="RU003719"/>
    </source>
</evidence>
<dbReference type="SUPFAM" id="SSF51735">
    <property type="entry name" value="NAD(P)-binding Rossmann-fold domains"/>
    <property type="match status" value="1"/>
</dbReference>
<dbReference type="InterPro" id="IPR006139">
    <property type="entry name" value="D-isomer_2_OHA_DH_cat_dom"/>
</dbReference>
<dbReference type="GO" id="GO:0016618">
    <property type="term" value="F:hydroxypyruvate reductase [NAD(P)H] activity"/>
    <property type="evidence" value="ECO:0007669"/>
    <property type="project" value="UniProtKB-EC"/>
</dbReference>
<evidence type="ECO:0000259" key="6">
    <source>
        <dbReference type="Pfam" id="PF02826"/>
    </source>
</evidence>
<dbReference type="Proteomes" id="UP000037566">
    <property type="component" value="Unassembled WGS sequence"/>
</dbReference>
<feature type="domain" description="D-isomer specific 2-hydroxyacid dehydrogenase catalytic" evidence="5">
    <location>
        <begin position="4"/>
        <end position="313"/>
    </location>
</feature>
<evidence type="ECO:0000256" key="3">
    <source>
        <dbReference type="ARBA" id="ARBA00023027"/>
    </source>
</evidence>
<keyword evidence="2 4" id="KW-0560">Oxidoreductase</keyword>
<name>A0A0M0ECR4_KOMEU</name>
<keyword evidence="8" id="KW-1185">Reference proteome</keyword>
<gene>
    <name evidence="7" type="ORF">KOEU_37500</name>
</gene>
<dbReference type="RefSeq" id="WP_082267128.1">
    <property type="nucleotide sequence ID" value="NZ_LHUQ01000070.1"/>
</dbReference>
<keyword evidence="3" id="KW-0520">NAD</keyword>
<dbReference type="InterPro" id="IPR006140">
    <property type="entry name" value="D-isomer_DH_NAD-bd"/>
</dbReference>
<organism evidence="7 8">
    <name type="scientific">Komagataeibacter europaeus</name>
    <name type="common">Gluconacetobacter europaeus</name>
    <dbReference type="NCBI Taxonomy" id="33995"/>
    <lineage>
        <taxon>Bacteria</taxon>
        <taxon>Pseudomonadati</taxon>
        <taxon>Pseudomonadota</taxon>
        <taxon>Alphaproteobacteria</taxon>
        <taxon>Acetobacterales</taxon>
        <taxon>Acetobacteraceae</taxon>
        <taxon>Komagataeibacter</taxon>
    </lineage>
</organism>
<evidence type="ECO:0000256" key="1">
    <source>
        <dbReference type="ARBA" id="ARBA00005854"/>
    </source>
</evidence>
<dbReference type="EMBL" id="LHUQ01000070">
    <property type="protein sequence ID" value="KON62756.1"/>
    <property type="molecule type" value="Genomic_DNA"/>
</dbReference>
<evidence type="ECO:0000256" key="2">
    <source>
        <dbReference type="ARBA" id="ARBA00023002"/>
    </source>
</evidence>
<dbReference type="Pfam" id="PF00389">
    <property type="entry name" value="2-Hacid_dh"/>
    <property type="match status" value="1"/>
</dbReference>
<dbReference type="InterPro" id="IPR050857">
    <property type="entry name" value="D-2-hydroxyacid_DH"/>
</dbReference>